<dbReference type="AlphaFoldDB" id="A0A9P8FF50"/>
<keyword evidence="2" id="KW-1185">Reference proteome</keyword>
<organism evidence="1 2">
    <name type="scientific">Aureobasidium melanogenum</name>
    <name type="common">Aureobasidium pullulans var. melanogenum</name>
    <dbReference type="NCBI Taxonomy" id="46634"/>
    <lineage>
        <taxon>Eukaryota</taxon>
        <taxon>Fungi</taxon>
        <taxon>Dikarya</taxon>
        <taxon>Ascomycota</taxon>
        <taxon>Pezizomycotina</taxon>
        <taxon>Dothideomycetes</taxon>
        <taxon>Dothideomycetidae</taxon>
        <taxon>Dothideales</taxon>
        <taxon>Saccotheciaceae</taxon>
        <taxon>Aureobasidium</taxon>
    </lineage>
</organism>
<accession>A0A9P8FF50</accession>
<reference evidence="1" key="1">
    <citation type="journal article" date="2021" name="J Fungi (Basel)">
        <title>Virulence traits and population genomics of the black yeast Aureobasidium melanogenum.</title>
        <authorList>
            <person name="Cernosa A."/>
            <person name="Sun X."/>
            <person name="Gostincar C."/>
            <person name="Fang C."/>
            <person name="Gunde-Cimerman N."/>
            <person name="Song Z."/>
        </authorList>
    </citation>
    <scope>NUCLEOTIDE SEQUENCE</scope>
    <source>
        <strain evidence="1">EXF-9298</strain>
    </source>
</reference>
<comment type="caution">
    <text evidence="1">The sequence shown here is derived from an EMBL/GenBank/DDBJ whole genome shotgun (WGS) entry which is preliminary data.</text>
</comment>
<name>A0A9P8FF50_AURME</name>
<sequence>MAADAMTDPPSVGIISERLRGLLQRAREIKSVETIDPPLPVSDLVQGVSSLGQDVFESQPDVHKFSVVETAARKIFYETIVRTSALVASSGPSQTNVSTAIH</sequence>
<proteinExistence type="predicted"/>
<evidence type="ECO:0000313" key="1">
    <source>
        <dbReference type="EMBL" id="KAG9971343.1"/>
    </source>
</evidence>
<feature type="non-terminal residue" evidence="1">
    <location>
        <position position="102"/>
    </location>
</feature>
<dbReference type="Proteomes" id="UP000729357">
    <property type="component" value="Unassembled WGS sequence"/>
</dbReference>
<dbReference type="EMBL" id="JAHFXS010002657">
    <property type="protein sequence ID" value="KAG9971343.1"/>
    <property type="molecule type" value="Genomic_DNA"/>
</dbReference>
<protein>
    <submittedName>
        <fullName evidence="1">Uncharacterized protein</fullName>
    </submittedName>
</protein>
<reference evidence="1" key="2">
    <citation type="submission" date="2021-08" db="EMBL/GenBank/DDBJ databases">
        <authorList>
            <person name="Gostincar C."/>
            <person name="Sun X."/>
            <person name="Song Z."/>
            <person name="Gunde-Cimerman N."/>
        </authorList>
    </citation>
    <scope>NUCLEOTIDE SEQUENCE</scope>
    <source>
        <strain evidence="1">EXF-9298</strain>
    </source>
</reference>
<gene>
    <name evidence="1" type="ORF">KCU98_g13935</name>
</gene>
<evidence type="ECO:0000313" key="2">
    <source>
        <dbReference type="Proteomes" id="UP000729357"/>
    </source>
</evidence>